<feature type="binding site" evidence="5">
    <location>
        <position position="184"/>
    </location>
    <ligand>
        <name>NADP(+)</name>
        <dbReference type="ChEBI" id="CHEBI:58349"/>
    </ligand>
</feature>
<keyword evidence="5" id="KW-0511">Multifunctional enzyme</keyword>
<dbReference type="EMBL" id="AQHF01000024">
    <property type="protein sequence ID" value="MBE0346884.1"/>
    <property type="molecule type" value="Genomic_DNA"/>
</dbReference>
<comment type="pathway">
    <text evidence="5">Nucleotide-sugar biosynthesis; GDP-L-fucose biosynthesis via de novo pathway; GDP-L-fucose from GDP-alpha-D-mannose: step 2/2.</text>
</comment>
<dbReference type="GO" id="GO:0042351">
    <property type="term" value="P:'de novo' GDP-L-fucose biosynthetic process"/>
    <property type="evidence" value="ECO:0007669"/>
    <property type="project" value="UniProtKB-UniRule"/>
</dbReference>
<comment type="caution">
    <text evidence="7">The sequence shown here is derived from an EMBL/GenBank/DDBJ whole genome shotgun (WGS) entry which is preliminary data.</text>
</comment>
<evidence type="ECO:0000256" key="4">
    <source>
        <dbReference type="ARBA" id="ARBA00023235"/>
    </source>
</evidence>
<keyword evidence="4 5" id="KW-0413">Isomerase</keyword>
<dbReference type="PANTHER" id="PTHR43238">
    <property type="entry name" value="GDP-L-FUCOSE SYNTHASE"/>
    <property type="match status" value="1"/>
</dbReference>
<dbReference type="Proteomes" id="UP000660708">
    <property type="component" value="Unassembled WGS sequence"/>
</dbReference>
<comment type="caution">
    <text evidence="5">Lacks conserved residue(s) required for the propagation of feature annotation.</text>
</comment>
<comment type="catalytic activity">
    <reaction evidence="5">
        <text>GDP-beta-L-fucose + NADP(+) = GDP-4-dehydro-alpha-D-rhamnose + NADPH + H(+)</text>
        <dbReference type="Rhea" id="RHEA:18885"/>
        <dbReference type="ChEBI" id="CHEBI:15378"/>
        <dbReference type="ChEBI" id="CHEBI:57273"/>
        <dbReference type="ChEBI" id="CHEBI:57783"/>
        <dbReference type="ChEBI" id="CHEBI:57964"/>
        <dbReference type="ChEBI" id="CHEBI:58349"/>
        <dbReference type="EC" id="1.1.1.271"/>
    </reaction>
</comment>
<dbReference type="GO" id="GO:0050577">
    <property type="term" value="F:GDP-L-fucose synthase activity"/>
    <property type="evidence" value="ECO:0007669"/>
    <property type="project" value="UniProtKB-UniRule"/>
</dbReference>
<reference evidence="7 8" key="1">
    <citation type="submission" date="2015-06" db="EMBL/GenBank/DDBJ databases">
        <title>Genome sequence of Pseudoalteromonas peptidolytica.</title>
        <authorList>
            <person name="Xie B.-B."/>
            <person name="Rong J.-C."/>
            <person name="Qin Q.-L."/>
            <person name="Zhang Y.-Z."/>
        </authorList>
    </citation>
    <scope>NUCLEOTIDE SEQUENCE [LARGE SCALE GENOMIC DNA]</scope>
    <source>
        <strain evidence="7 8">F12-50-A1</strain>
    </source>
</reference>
<dbReference type="InterPro" id="IPR036291">
    <property type="entry name" value="NAD(P)-bd_dom_sf"/>
</dbReference>
<proteinExistence type="inferred from homology"/>
<comment type="similarity">
    <text evidence="1 5">Belongs to the NAD(P)-dependent epimerase/dehydratase family. Fucose synthase subfamily.</text>
</comment>
<evidence type="ECO:0000256" key="2">
    <source>
        <dbReference type="ARBA" id="ARBA00022857"/>
    </source>
</evidence>
<dbReference type="Gene3D" id="3.90.25.10">
    <property type="entry name" value="UDP-galactose 4-epimerase, domain 1"/>
    <property type="match status" value="1"/>
</dbReference>
<dbReference type="AlphaFoldDB" id="A0A8I0MVZ2"/>
<feature type="site" description="Important for catalytic activity" evidence="5">
    <location>
        <position position="112"/>
    </location>
</feature>
<feature type="active site" description="Proton donor/acceptor" evidence="5">
    <location>
        <position position="141"/>
    </location>
</feature>
<dbReference type="GO" id="GO:0016853">
    <property type="term" value="F:isomerase activity"/>
    <property type="evidence" value="ECO:0007669"/>
    <property type="project" value="UniProtKB-KW"/>
</dbReference>
<keyword evidence="2 5" id="KW-0521">NADP</keyword>
<feature type="binding site" evidence="5">
    <location>
        <position position="214"/>
    </location>
    <ligand>
        <name>substrate</name>
    </ligand>
</feature>
<evidence type="ECO:0000259" key="6">
    <source>
        <dbReference type="Pfam" id="PF01370"/>
    </source>
</evidence>
<accession>A0A8I0MVZ2</accession>
<dbReference type="RefSeq" id="WP_147389951.1">
    <property type="nucleotide sequence ID" value="NZ_AQHF01000024.1"/>
</dbReference>
<feature type="domain" description="NAD-dependent epimerase/dehydratase" evidence="6">
    <location>
        <begin position="12"/>
        <end position="235"/>
    </location>
</feature>
<sequence>MSKIFNLNNKKIFVAGHKGLVGKALVRALSALDVEIITANKDELDLRNQSDVNDFIAETRPNAVICAAAKVGGIEANRTQPVEFLYDNLMIATNLIRSSAELGVCRLLNLASNCYYPRLAEQPIKEGCLLTGVLEPTNEAYAIAKIATSKLAQYYAIQYNLNYFTLVPTSLYGPGDHFNDERGHVIPALINRFHSAKQQNKESVTLWGTGAPTREFLYVDDAAKGMLHFLEYYHGVEPVNLCGGRILSIKELGSIVAKTVGYQGELLWDSTKPDGMPHKALDDTLCSKLGWEPETEFDKGLELTYQDYLKQC</sequence>
<dbReference type="Pfam" id="PF01370">
    <property type="entry name" value="Epimerase"/>
    <property type="match status" value="1"/>
</dbReference>
<dbReference type="InterPro" id="IPR001509">
    <property type="entry name" value="Epimerase_deHydtase"/>
</dbReference>
<gene>
    <name evidence="5 7" type="primary">fcl</name>
    <name evidence="7" type="ORF">PPEP_a3016</name>
</gene>
<dbReference type="SUPFAM" id="SSF51735">
    <property type="entry name" value="NAD(P)-binding Rossmann-fold domains"/>
    <property type="match status" value="1"/>
</dbReference>
<feature type="binding site" evidence="5">
    <location>
        <position position="145"/>
    </location>
    <ligand>
        <name>NADP(+)</name>
        <dbReference type="ChEBI" id="CHEBI:58349"/>
    </ligand>
</feature>
<dbReference type="PANTHER" id="PTHR43238:SF1">
    <property type="entry name" value="GDP-L-FUCOSE SYNTHASE"/>
    <property type="match status" value="1"/>
</dbReference>
<dbReference type="Gene3D" id="3.40.50.720">
    <property type="entry name" value="NAD(P)-binding Rossmann-like Domain"/>
    <property type="match status" value="1"/>
</dbReference>
<feature type="binding site" evidence="5">
    <location>
        <position position="274"/>
    </location>
    <ligand>
        <name>substrate</name>
    </ligand>
</feature>
<name>A0A8I0MVZ2_9GAMM</name>
<dbReference type="HAMAP" id="MF_00956">
    <property type="entry name" value="GDP_fucose_synth"/>
    <property type="match status" value="1"/>
</dbReference>
<protein>
    <recommendedName>
        <fullName evidence="5">GDP-L-fucose synthase</fullName>
        <ecNumber evidence="5">1.1.1.271</ecNumber>
    </recommendedName>
    <alternativeName>
        <fullName evidence="5">GDP-4-keto-6-deoxy-D-mannose-3,5-epimerase-4-reductase</fullName>
    </alternativeName>
</protein>
<comment type="function">
    <text evidence="5">Catalyzes the two-step NADP-dependent conversion of GDP-4-dehydro-6-deoxy-D-mannose to GDP-fucose, involving an epimerase and a reductase reaction.</text>
</comment>
<evidence type="ECO:0000313" key="8">
    <source>
        <dbReference type="Proteomes" id="UP000660708"/>
    </source>
</evidence>
<evidence type="ECO:0000313" key="7">
    <source>
        <dbReference type="EMBL" id="MBE0346884.1"/>
    </source>
</evidence>
<keyword evidence="3 5" id="KW-0560">Oxidoreductase</keyword>
<feature type="binding site" evidence="5">
    <location>
        <position position="207"/>
    </location>
    <ligand>
        <name>substrate</name>
    </ligand>
</feature>
<dbReference type="CDD" id="cd05239">
    <property type="entry name" value="GDP_FS_SDR_e"/>
    <property type="match status" value="1"/>
</dbReference>
<evidence type="ECO:0000256" key="3">
    <source>
        <dbReference type="ARBA" id="ARBA00023002"/>
    </source>
</evidence>
<organism evidence="7 8">
    <name type="scientific">Pseudoalteromonas peptidolytica F12-50-A1</name>
    <dbReference type="NCBI Taxonomy" id="1315280"/>
    <lineage>
        <taxon>Bacteria</taxon>
        <taxon>Pseudomonadati</taxon>
        <taxon>Pseudomonadota</taxon>
        <taxon>Gammaproteobacteria</taxon>
        <taxon>Alteromonadales</taxon>
        <taxon>Pseudoalteromonadaceae</taxon>
        <taxon>Pseudoalteromonas</taxon>
    </lineage>
</organism>
<feature type="binding site" evidence="5">
    <location>
        <begin position="16"/>
        <end position="22"/>
    </location>
    <ligand>
        <name>NADP(+)</name>
        <dbReference type="ChEBI" id="CHEBI:58349"/>
    </ligand>
</feature>
<dbReference type="EC" id="1.1.1.271" evidence="5"/>
<feature type="site" description="Important for catalytic activity" evidence="5">
    <location>
        <position position="114"/>
    </location>
</feature>
<dbReference type="UniPathway" id="UPA00128">
    <property type="reaction ID" value="UER00191"/>
</dbReference>
<dbReference type="GO" id="GO:0070401">
    <property type="term" value="F:NADP+ binding"/>
    <property type="evidence" value="ECO:0007669"/>
    <property type="project" value="UniProtKB-UniRule"/>
</dbReference>
<keyword evidence="8" id="KW-1185">Reference proteome</keyword>
<evidence type="ECO:0000256" key="5">
    <source>
        <dbReference type="HAMAP-Rule" id="MF_00956"/>
    </source>
</evidence>
<evidence type="ECO:0000256" key="1">
    <source>
        <dbReference type="ARBA" id="ARBA00005959"/>
    </source>
</evidence>
<feature type="binding site" evidence="5">
    <location>
        <position position="192"/>
    </location>
    <ligand>
        <name>substrate</name>
    </ligand>
</feature>
<dbReference type="InterPro" id="IPR028614">
    <property type="entry name" value="GDP_fucose/colitose_synth"/>
</dbReference>